<dbReference type="Proteomes" id="UP000241444">
    <property type="component" value="Unassembled WGS sequence"/>
</dbReference>
<name>A0A2P7BUK9_9HYPH</name>
<organism evidence="1 2">
    <name type="scientific">Phyllobacterium brassicacearum</name>
    <dbReference type="NCBI Taxonomy" id="314235"/>
    <lineage>
        <taxon>Bacteria</taxon>
        <taxon>Pseudomonadati</taxon>
        <taxon>Pseudomonadota</taxon>
        <taxon>Alphaproteobacteria</taxon>
        <taxon>Hyphomicrobiales</taxon>
        <taxon>Phyllobacteriaceae</taxon>
        <taxon>Phyllobacterium</taxon>
    </lineage>
</organism>
<dbReference type="AlphaFoldDB" id="A0A2P7BUK9"/>
<gene>
    <name evidence="1" type="ORF">CU102_03430</name>
</gene>
<evidence type="ECO:0000313" key="1">
    <source>
        <dbReference type="EMBL" id="PSH70158.1"/>
    </source>
</evidence>
<proteinExistence type="predicted"/>
<comment type="caution">
    <text evidence="1">The sequence shown here is derived from an EMBL/GenBank/DDBJ whole genome shotgun (WGS) entry which is preliminary data.</text>
</comment>
<reference evidence="2" key="1">
    <citation type="submission" date="2017-11" db="EMBL/GenBank/DDBJ databases">
        <authorList>
            <person name="Kuznetsova I."/>
            <person name="Sazanova A."/>
            <person name="Chirak E."/>
            <person name="Safronova V."/>
            <person name="Willems A."/>
        </authorList>
    </citation>
    <scope>NUCLEOTIDE SEQUENCE [LARGE SCALE GENOMIC DNA]</scope>
    <source>
        <strain evidence="2">STM 196</strain>
    </source>
</reference>
<dbReference type="OrthoDB" id="7909051at2"/>
<accession>A0A2P7BUK9</accession>
<evidence type="ECO:0000313" key="2">
    <source>
        <dbReference type="Proteomes" id="UP000241444"/>
    </source>
</evidence>
<sequence>MLYHRKTLYICLKFQQPRPSTGARPADAAIVEAMYLAEVDMQFDDTRAARIHRKEEARSKVQSMQYRSI</sequence>
<keyword evidence="2" id="KW-1185">Reference proteome</keyword>
<dbReference type="EMBL" id="PGGO01000002">
    <property type="protein sequence ID" value="PSH70158.1"/>
    <property type="molecule type" value="Genomic_DNA"/>
</dbReference>
<protein>
    <submittedName>
        <fullName evidence="1">Uncharacterized protein</fullName>
    </submittedName>
</protein>
<dbReference type="RefSeq" id="WP_106709573.1">
    <property type="nucleotide sequence ID" value="NZ_PGGO01000002.1"/>
</dbReference>